<name>A0A5D0XTB5_9MICC</name>
<keyword evidence="4" id="KW-1185">Reference proteome</keyword>
<feature type="domain" description="Aminoglycoside phosphotransferase" evidence="2">
    <location>
        <begin position="314"/>
        <end position="502"/>
    </location>
</feature>
<dbReference type="OrthoDB" id="3837844at2"/>
<keyword evidence="3" id="KW-0808">Transferase</keyword>
<accession>A0A5D0XTB5</accession>
<dbReference type="Proteomes" id="UP000323410">
    <property type="component" value="Unassembled WGS sequence"/>
</dbReference>
<dbReference type="InterPro" id="IPR002575">
    <property type="entry name" value="Aminoglycoside_PTrfase"/>
</dbReference>
<dbReference type="GO" id="GO:0016740">
    <property type="term" value="F:transferase activity"/>
    <property type="evidence" value="ECO:0007669"/>
    <property type="project" value="UniProtKB-KW"/>
</dbReference>
<reference evidence="3 4" key="1">
    <citation type="submission" date="2019-08" db="EMBL/GenBank/DDBJ databases">
        <title>Genone of Arthrobacter echini P9.</title>
        <authorList>
            <person name="Bowman J.P."/>
        </authorList>
    </citation>
    <scope>NUCLEOTIDE SEQUENCE [LARGE SCALE GENOMIC DNA]</scope>
    <source>
        <strain evidence="3 4">P9</strain>
    </source>
</reference>
<comment type="caution">
    <text evidence="3">The sequence shown here is derived from an EMBL/GenBank/DDBJ whole genome shotgun (WGS) entry which is preliminary data.</text>
</comment>
<proteinExistence type="predicted"/>
<dbReference type="Pfam" id="PF01636">
    <property type="entry name" value="APH"/>
    <property type="match status" value="1"/>
</dbReference>
<gene>
    <name evidence="3" type="ORF">FQ377_00140</name>
</gene>
<evidence type="ECO:0000256" key="1">
    <source>
        <dbReference type="SAM" id="MobiDB-lite"/>
    </source>
</evidence>
<dbReference type="Gene3D" id="3.90.1200.10">
    <property type="match status" value="1"/>
</dbReference>
<dbReference type="InterPro" id="IPR011009">
    <property type="entry name" value="Kinase-like_dom_sf"/>
</dbReference>
<feature type="compositionally biased region" description="Basic residues" evidence="1">
    <location>
        <begin position="1"/>
        <end position="21"/>
    </location>
</feature>
<organism evidence="3 4">
    <name type="scientific">Arthrobacter echini</name>
    <dbReference type="NCBI Taxonomy" id="1529066"/>
    <lineage>
        <taxon>Bacteria</taxon>
        <taxon>Bacillati</taxon>
        <taxon>Actinomycetota</taxon>
        <taxon>Actinomycetes</taxon>
        <taxon>Micrococcales</taxon>
        <taxon>Micrococcaceae</taxon>
        <taxon>Arthrobacter</taxon>
    </lineage>
</organism>
<protein>
    <submittedName>
        <fullName evidence="3">Aminoglycoside phosphotransferase family protein</fullName>
    </submittedName>
</protein>
<feature type="region of interest" description="Disordered" evidence="1">
    <location>
        <begin position="1"/>
        <end position="167"/>
    </location>
</feature>
<dbReference type="SUPFAM" id="SSF56112">
    <property type="entry name" value="Protein kinase-like (PK-like)"/>
    <property type="match status" value="1"/>
</dbReference>
<feature type="compositionally biased region" description="Low complexity" evidence="1">
    <location>
        <begin position="111"/>
        <end position="135"/>
    </location>
</feature>
<feature type="compositionally biased region" description="Low complexity" evidence="1">
    <location>
        <begin position="37"/>
        <end position="47"/>
    </location>
</feature>
<evidence type="ECO:0000313" key="3">
    <source>
        <dbReference type="EMBL" id="TYC99925.1"/>
    </source>
</evidence>
<dbReference type="AlphaFoldDB" id="A0A5D0XTB5"/>
<dbReference type="EMBL" id="VSLD01000001">
    <property type="protein sequence ID" value="TYC99925.1"/>
    <property type="molecule type" value="Genomic_DNA"/>
</dbReference>
<evidence type="ECO:0000313" key="4">
    <source>
        <dbReference type="Proteomes" id="UP000323410"/>
    </source>
</evidence>
<feature type="compositionally biased region" description="Basic residues" evidence="1">
    <location>
        <begin position="55"/>
        <end position="65"/>
    </location>
</feature>
<evidence type="ECO:0000259" key="2">
    <source>
        <dbReference type="Pfam" id="PF01636"/>
    </source>
</evidence>
<sequence length="575" mass="61544">MPPPRRTRLRRAPPRSARRRTRVAERAPRRGCRSRSRAPPMSMRPRPNGWLRSHSISRRPRRRPPPCRSRPPKPLYAGPPRRPGTWSRSRPRPTRSCLHLPPGAPGRRPRSTAPAGSTSTASSSAAAPDQASAGTRPPAPVVLREVPRERDSLSSGRGRSQRDQDTIRLLDSRVPEGLLRTALAAAGWNLTSWTPGSLHHRPGAGVTRVFSIAVTPSPALGDPPSPPPTTACITSCPLPRGSTGVTRFAAVGMSPLALWLHPADPLLPGLPSALDPRRVTAFAFGGGALPAGTVLRLRAYRPLRRAVVLARNGDQHRYLKVLRAGRAAPLAHRHALLHEAGVPAPVLAADPEHDVVAMHPVPGHRLAVLLLRDGAAEIDPRVLVRTLAALPASVLGLPVRPSWSDRVRDYGEAAVAALPAQAHRIRLLARRIDDVVRASEAGPLVPTHGDFHEGNLFISGTTVSGLLDLDTLGPGHLVDDLACCVGHLAVLPGLDAGYIHVPQTVERFLRVFDESVEPVALRARAAAVVLTLVAGARRRVGGGELEALSRLAVAERLLSEALSIDAGHHRGGTRD</sequence>